<sequence>MNNKPGNISNFDSADIEYFLEVYDRLLKRFDSDIAKEILSQSSLINRLKEDAEHVHHQDPEYWVDLSIEQYVTNNKLNMSTFVR</sequence>
<name>A0ABW4MPH9_9BACI</name>
<evidence type="ECO:0000313" key="2">
    <source>
        <dbReference type="Proteomes" id="UP001597227"/>
    </source>
</evidence>
<evidence type="ECO:0000313" key="1">
    <source>
        <dbReference type="EMBL" id="MFD1779881.1"/>
    </source>
</evidence>
<accession>A0ABW4MPH9</accession>
<protein>
    <submittedName>
        <fullName evidence="1">Uncharacterized protein</fullName>
    </submittedName>
</protein>
<comment type="caution">
    <text evidence="1">The sequence shown here is derived from an EMBL/GenBank/DDBJ whole genome shotgun (WGS) entry which is preliminary data.</text>
</comment>
<dbReference type="RefSeq" id="WP_388039302.1">
    <property type="nucleotide sequence ID" value="NZ_JBHUEK010000024.1"/>
</dbReference>
<gene>
    <name evidence="1" type="ORF">ACFSFW_14550</name>
</gene>
<dbReference type="Proteomes" id="UP001597227">
    <property type="component" value="Unassembled WGS sequence"/>
</dbReference>
<reference evidence="2" key="1">
    <citation type="journal article" date="2019" name="Int. J. Syst. Evol. Microbiol.">
        <title>The Global Catalogue of Microorganisms (GCM) 10K type strain sequencing project: providing services to taxonomists for standard genome sequencing and annotation.</title>
        <authorList>
            <consortium name="The Broad Institute Genomics Platform"/>
            <consortium name="The Broad Institute Genome Sequencing Center for Infectious Disease"/>
            <person name="Wu L."/>
            <person name="Ma J."/>
        </authorList>
    </citation>
    <scope>NUCLEOTIDE SEQUENCE [LARGE SCALE GENOMIC DNA]</scope>
    <source>
        <strain evidence="2">CCUG 15531</strain>
    </source>
</reference>
<proteinExistence type="predicted"/>
<organism evidence="1 2">
    <name type="scientific">Fredinandcohnia salidurans</name>
    <dbReference type="NCBI Taxonomy" id="2595041"/>
    <lineage>
        <taxon>Bacteria</taxon>
        <taxon>Bacillati</taxon>
        <taxon>Bacillota</taxon>
        <taxon>Bacilli</taxon>
        <taxon>Bacillales</taxon>
        <taxon>Bacillaceae</taxon>
        <taxon>Fredinandcohnia</taxon>
    </lineage>
</organism>
<dbReference type="EMBL" id="JBHUEK010000024">
    <property type="protein sequence ID" value="MFD1779881.1"/>
    <property type="molecule type" value="Genomic_DNA"/>
</dbReference>
<keyword evidence="2" id="KW-1185">Reference proteome</keyword>